<dbReference type="PATRIC" id="fig|471514.4.peg.298"/>
<accession>A0A0N8PPY5</accession>
<proteinExistence type="predicted"/>
<keyword evidence="2" id="KW-1185">Reference proteome</keyword>
<dbReference type="AlphaFoldDB" id="A0A0N8PPY5"/>
<protein>
    <submittedName>
        <fullName evidence="1">Uncharacterized protein</fullName>
    </submittedName>
</protein>
<name>A0A0N8PPY5_9BACL</name>
<gene>
    <name evidence="1" type="ORF">AN477_01510</name>
</gene>
<evidence type="ECO:0000313" key="2">
    <source>
        <dbReference type="Proteomes" id="UP000050482"/>
    </source>
</evidence>
<dbReference type="EMBL" id="LJCO01000008">
    <property type="protein sequence ID" value="KPV45621.1"/>
    <property type="molecule type" value="Genomic_DNA"/>
</dbReference>
<organism evidence="1 2">
    <name type="scientific">Alicyclobacillus ferrooxydans</name>
    <dbReference type="NCBI Taxonomy" id="471514"/>
    <lineage>
        <taxon>Bacteria</taxon>
        <taxon>Bacillati</taxon>
        <taxon>Bacillota</taxon>
        <taxon>Bacilli</taxon>
        <taxon>Bacillales</taxon>
        <taxon>Alicyclobacillaceae</taxon>
        <taxon>Alicyclobacillus</taxon>
    </lineage>
</organism>
<comment type="caution">
    <text evidence="1">The sequence shown here is derived from an EMBL/GenBank/DDBJ whole genome shotgun (WGS) entry which is preliminary data.</text>
</comment>
<evidence type="ECO:0000313" key="1">
    <source>
        <dbReference type="EMBL" id="KPV45621.1"/>
    </source>
</evidence>
<dbReference type="Proteomes" id="UP000050482">
    <property type="component" value="Unassembled WGS sequence"/>
</dbReference>
<reference evidence="1 2" key="1">
    <citation type="submission" date="2015-09" db="EMBL/GenBank/DDBJ databases">
        <title>Draft genome sequence of Alicyclobacillus ferrooxydans DSM 22381.</title>
        <authorList>
            <person name="Hemp J."/>
        </authorList>
    </citation>
    <scope>NUCLEOTIDE SEQUENCE [LARGE SCALE GENOMIC DNA]</scope>
    <source>
        <strain evidence="1 2">TC-34</strain>
    </source>
</reference>
<sequence length="225" mass="25753">MQMDYYRYTVVNLTNQRELMAAAPPDMFAEQVGALLDIIGQGPTNIVIYSHQDGGLYRPKAANDVSIMNNEFFILDGSYFEVRPTMSASESLELGQRIASAYVVIRKKFVYLKMKRWGLTKPEIQQELIALSHKLNLVENAISGTGEMEAVFDLWLRKQFSPDKCAMELHMGKSTWYRRCRAVARHIAYHLTERLSPGALRELLQDAGKMEDWMALFEYLDDANA</sequence>